<dbReference type="EMBL" id="CAVNYO010000081">
    <property type="protein sequence ID" value="CAK5265053.1"/>
    <property type="molecule type" value="Genomic_DNA"/>
</dbReference>
<keyword evidence="2" id="KW-1185">Reference proteome</keyword>
<organism evidence="1 2">
    <name type="scientific">Mycena citricolor</name>
    <dbReference type="NCBI Taxonomy" id="2018698"/>
    <lineage>
        <taxon>Eukaryota</taxon>
        <taxon>Fungi</taxon>
        <taxon>Dikarya</taxon>
        <taxon>Basidiomycota</taxon>
        <taxon>Agaricomycotina</taxon>
        <taxon>Agaricomycetes</taxon>
        <taxon>Agaricomycetidae</taxon>
        <taxon>Agaricales</taxon>
        <taxon>Marasmiineae</taxon>
        <taxon>Mycenaceae</taxon>
        <taxon>Mycena</taxon>
    </lineage>
</organism>
<dbReference type="Proteomes" id="UP001295794">
    <property type="component" value="Unassembled WGS sequence"/>
</dbReference>
<protein>
    <submittedName>
        <fullName evidence="1">Uncharacterized protein</fullName>
    </submittedName>
</protein>
<proteinExistence type="predicted"/>
<gene>
    <name evidence="1" type="ORF">MYCIT1_LOCUS5746</name>
</gene>
<dbReference type="AlphaFoldDB" id="A0AAD2GZ14"/>
<accession>A0AAD2GZ14</accession>
<sequence>MTLSPLPKVVRANAKQLVVLEDAFHRGVDASSNSAIWEALLSKTGLYVARSLSLHPLATHIGRVRGFWHGYIAIANV</sequence>
<evidence type="ECO:0000313" key="2">
    <source>
        <dbReference type="Proteomes" id="UP001295794"/>
    </source>
</evidence>
<reference evidence="1" key="1">
    <citation type="submission" date="2023-11" db="EMBL/GenBank/DDBJ databases">
        <authorList>
            <person name="De Vega J J."/>
            <person name="De Vega J J."/>
        </authorList>
    </citation>
    <scope>NUCLEOTIDE SEQUENCE</scope>
</reference>
<comment type="caution">
    <text evidence="1">The sequence shown here is derived from an EMBL/GenBank/DDBJ whole genome shotgun (WGS) entry which is preliminary data.</text>
</comment>
<evidence type="ECO:0000313" key="1">
    <source>
        <dbReference type="EMBL" id="CAK5265053.1"/>
    </source>
</evidence>
<name>A0AAD2GZ14_9AGAR</name>